<proteinExistence type="predicted"/>
<organism evidence="3 4">
    <name type="scientific">Adineta steineri</name>
    <dbReference type="NCBI Taxonomy" id="433720"/>
    <lineage>
        <taxon>Eukaryota</taxon>
        <taxon>Metazoa</taxon>
        <taxon>Spiralia</taxon>
        <taxon>Gnathifera</taxon>
        <taxon>Rotifera</taxon>
        <taxon>Eurotatoria</taxon>
        <taxon>Bdelloidea</taxon>
        <taxon>Adinetida</taxon>
        <taxon>Adinetidae</taxon>
        <taxon>Adineta</taxon>
    </lineage>
</organism>
<dbReference type="EMBL" id="CAJOBB010012847">
    <property type="protein sequence ID" value="CAF4282446.1"/>
    <property type="molecule type" value="Genomic_DNA"/>
</dbReference>
<feature type="non-terminal residue" evidence="3">
    <location>
        <position position="1"/>
    </location>
</feature>
<dbReference type="AlphaFoldDB" id="A0A820H533"/>
<gene>
    <name evidence="2" type="ORF">KXQ929_LOCUS44517</name>
    <name evidence="3" type="ORF">KXQ929_LOCUS44695</name>
</gene>
<dbReference type="Proteomes" id="UP000663868">
    <property type="component" value="Unassembled WGS sequence"/>
</dbReference>
<evidence type="ECO:0000313" key="3">
    <source>
        <dbReference type="EMBL" id="CAF4285621.1"/>
    </source>
</evidence>
<accession>A0A820H533</accession>
<protein>
    <submittedName>
        <fullName evidence="3">Uncharacterized protein</fullName>
    </submittedName>
</protein>
<evidence type="ECO:0000313" key="2">
    <source>
        <dbReference type="EMBL" id="CAF4282446.1"/>
    </source>
</evidence>
<sequence>RERKRSESKRRSSTRLSESKA</sequence>
<evidence type="ECO:0000256" key="1">
    <source>
        <dbReference type="SAM" id="MobiDB-lite"/>
    </source>
</evidence>
<name>A0A820H533_9BILA</name>
<reference evidence="3" key="1">
    <citation type="submission" date="2021-02" db="EMBL/GenBank/DDBJ databases">
        <authorList>
            <person name="Nowell W R."/>
        </authorList>
    </citation>
    <scope>NUCLEOTIDE SEQUENCE</scope>
</reference>
<feature type="region of interest" description="Disordered" evidence="1">
    <location>
        <begin position="1"/>
        <end position="21"/>
    </location>
</feature>
<feature type="compositionally biased region" description="Basic residues" evidence="1">
    <location>
        <begin position="1"/>
        <end position="13"/>
    </location>
</feature>
<dbReference type="EMBL" id="CAJOBB010013095">
    <property type="protein sequence ID" value="CAF4285621.1"/>
    <property type="molecule type" value="Genomic_DNA"/>
</dbReference>
<evidence type="ECO:0000313" key="4">
    <source>
        <dbReference type="Proteomes" id="UP000663868"/>
    </source>
</evidence>
<comment type="caution">
    <text evidence="3">The sequence shown here is derived from an EMBL/GenBank/DDBJ whole genome shotgun (WGS) entry which is preliminary data.</text>
</comment>